<dbReference type="OrthoDB" id="309714at2759"/>
<evidence type="ECO:0000313" key="1">
    <source>
        <dbReference type="EMBL" id="CAD8106848.1"/>
    </source>
</evidence>
<dbReference type="Proteomes" id="UP000692954">
    <property type="component" value="Unassembled WGS sequence"/>
</dbReference>
<protein>
    <submittedName>
        <fullName evidence="1">Uncharacterized protein</fullName>
    </submittedName>
</protein>
<gene>
    <name evidence="1" type="ORF">PSON_ATCC_30995.1.T0870204</name>
</gene>
<reference evidence="1" key="1">
    <citation type="submission" date="2021-01" db="EMBL/GenBank/DDBJ databases">
        <authorList>
            <consortium name="Genoscope - CEA"/>
            <person name="William W."/>
        </authorList>
    </citation>
    <scope>NUCLEOTIDE SEQUENCE</scope>
</reference>
<organism evidence="1 2">
    <name type="scientific">Paramecium sonneborni</name>
    <dbReference type="NCBI Taxonomy" id="65129"/>
    <lineage>
        <taxon>Eukaryota</taxon>
        <taxon>Sar</taxon>
        <taxon>Alveolata</taxon>
        <taxon>Ciliophora</taxon>
        <taxon>Intramacronucleata</taxon>
        <taxon>Oligohymenophorea</taxon>
        <taxon>Peniculida</taxon>
        <taxon>Parameciidae</taxon>
        <taxon>Paramecium</taxon>
    </lineage>
</organism>
<keyword evidence="2" id="KW-1185">Reference proteome</keyword>
<comment type="caution">
    <text evidence="1">The sequence shown here is derived from an EMBL/GenBank/DDBJ whole genome shotgun (WGS) entry which is preliminary data.</text>
</comment>
<evidence type="ECO:0000313" key="2">
    <source>
        <dbReference type="Proteomes" id="UP000692954"/>
    </source>
</evidence>
<dbReference type="EMBL" id="CAJJDN010000087">
    <property type="protein sequence ID" value="CAD8106848.1"/>
    <property type="molecule type" value="Genomic_DNA"/>
</dbReference>
<dbReference type="AlphaFoldDB" id="A0A8S1PVZ9"/>
<name>A0A8S1PVZ9_9CILI</name>
<accession>A0A8S1PVZ9</accession>
<proteinExistence type="predicted"/>
<sequence>MQFDNLFGYEEQQQQSQLQLQLVDNLQEQFKQLKPQNILSMNLKCSKKQRNKIIQFKQQMCLKKPKSRSEIEIKNQMTKQQKNSNNGPNAQEENSLLTLFLIEQQNEALKDILSKVDQIITTQKQSFNQNKQQTQNEEKNLEYLQNWLVSCLKQFKQLESFYPEQFIKKQIDQSNLSLKLDQKENGIFFFLDTQISLPGIKFSEISKNKTIKLDKFRTSASSKFYGIAVCEQSLSQEGISKFAFKINKIDGNIAIGVCNKDKLGQQNFINNNFQNTQGLYLLQNYGGMYSNQEIGILQGQPFEFQESNIIIVIVNFQQKTIKWKKFNHQSEFMINFDIKYDSQPCVLFSKLSSFNKISKVSIVNPKTLRIIDGCTYI</sequence>